<evidence type="ECO:0000313" key="9">
    <source>
        <dbReference type="Proteomes" id="UP000053664"/>
    </source>
</evidence>
<feature type="region of interest" description="Disordered" evidence="7">
    <location>
        <begin position="521"/>
        <end position="613"/>
    </location>
</feature>
<dbReference type="GO" id="GO:0090560">
    <property type="term" value="F:2-(3-amino-3-carboxypropyl)histidine synthase activity"/>
    <property type="evidence" value="ECO:0007669"/>
    <property type="project" value="InterPro"/>
</dbReference>
<feature type="region of interest" description="Disordered" evidence="7">
    <location>
        <begin position="307"/>
        <end position="338"/>
    </location>
</feature>
<dbReference type="RefSeq" id="XP_007878760.1">
    <property type="nucleotide sequence ID" value="XM_007880569.1"/>
</dbReference>
<proteinExistence type="inferred from homology"/>
<comment type="pathway">
    <text evidence="2">Protein modification; peptidyl-diphthamide biosynthesis.</text>
</comment>
<evidence type="ECO:0000256" key="5">
    <source>
        <dbReference type="ARBA" id="ARBA00023004"/>
    </source>
</evidence>
<dbReference type="SFLD" id="SFLDS00032">
    <property type="entry name" value="Radical_SAM_3-amino-3-carboxyp"/>
    <property type="match status" value="1"/>
</dbReference>
<dbReference type="PANTHER" id="PTHR10762">
    <property type="entry name" value="DIPHTHAMIDE BIOSYNTHESIS PROTEIN"/>
    <property type="match status" value="1"/>
</dbReference>
<feature type="region of interest" description="Disordered" evidence="7">
    <location>
        <begin position="260"/>
        <end position="294"/>
    </location>
</feature>
<accession>A0A061H9I9</accession>
<keyword evidence="5" id="KW-0408">Iron</keyword>
<dbReference type="SFLD" id="SFLDG01121">
    <property type="entry name" value="Diphthamide_biosynthesis"/>
    <property type="match status" value="1"/>
</dbReference>
<keyword evidence="4" id="KW-0479">Metal-binding</keyword>
<evidence type="ECO:0000313" key="8">
    <source>
        <dbReference type="EMBL" id="EPQ29298.1"/>
    </source>
</evidence>
<sequence length="679" mass="72370">MAAFSTTDAAIITHEVELDAAAQSATAAASGRSIYHVYDILSTATKIVKGRFRHVALQFPDEALIDSVPVYWALKRETRALYRSSNPDIEEQDAAEWEKKLPSFYVLADTSYGSCCVDEVAAQHVNADLVVHYGHACLSPTARLPVIYVFPKQPIDVDHAASSLADASLADLFHGISDPAAPAGSSSTASASTPSALVLSYDVAWAHAADETFRRLEECLRQRGIKVPLIRTEIDTRRNYEEKLASGLSRDVGALSMQDRDQADGPCRQTSSTSSCCRASPREASSSSTAVPPSSSACCGGGCTSASASSSVPPPRPSPSQPPSQEKRSESPLGPSKSLHLPDGVALSDCAFLYLGPESLSLTNLLLLLGPTTPFLSYNPHTRSTRLETGSTNRLLMKRYTHVLKARDAAVVGLLVGTLGVHAYLPLLSRLRSKLTAKGSGRKVYTISVGKLNPAKLANFQEVDLFVLIACPENSLVDSKDFFRPIVTPFEMELALQAGNGDDVRWTGEYVLELGQLLGRGGGDARGDDEEHEDGEGARQPPSSADGADAGRQDDEEDEDEDRPHFSLITGSYVSRTRYGGTGTTPSDDDAAATSTSRALLPASSTNGGGAESHTVALRNADGTMTTILQSASTAHLEKRGWKGLEQRLGLDAPSRLEEGREGIARGYRESDGTAEGTT</sequence>
<protein>
    <recommendedName>
        <fullName evidence="10">2-(3-amino-3-carboxypropyl)histidine synthase</fullName>
    </recommendedName>
</protein>
<dbReference type="UniPathway" id="UPA00559"/>
<dbReference type="Gene3D" id="3.40.50.11840">
    <property type="entry name" value="Diphthamide synthesis DPH1/DPH2 domain 1"/>
    <property type="match status" value="1"/>
</dbReference>
<dbReference type="GO" id="GO:0051536">
    <property type="term" value="F:iron-sulfur cluster binding"/>
    <property type="evidence" value="ECO:0007669"/>
    <property type="project" value="UniProtKB-KW"/>
</dbReference>
<evidence type="ECO:0000256" key="2">
    <source>
        <dbReference type="ARBA" id="ARBA00005156"/>
    </source>
</evidence>
<dbReference type="InterPro" id="IPR042265">
    <property type="entry name" value="DPH1/DPH2_3"/>
</dbReference>
<dbReference type="FunFam" id="3.40.50.11860:FF:000001">
    <property type="entry name" value="2-(3-amino-3-carboxypropyl)histidine synthase subunit 2"/>
    <property type="match status" value="1"/>
</dbReference>
<dbReference type="OrthoDB" id="449241at2759"/>
<evidence type="ECO:0000256" key="3">
    <source>
        <dbReference type="ARBA" id="ARBA00006179"/>
    </source>
</evidence>
<feature type="region of interest" description="Disordered" evidence="7">
    <location>
        <begin position="653"/>
        <end position="679"/>
    </location>
</feature>
<dbReference type="KEGG" id="pfp:PFL1_03053"/>
<dbReference type="GO" id="GO:0046872">
    <property type="term" value="F:metal ion binding"/>
    <property type="evidence" value="ECO:0007669"/>
    <property type="project" value="UniProtKB-KW"/>
</dbReference>
<dbReference type="Pfam" id="PF01866">
    <property type="entry name" value="Diphthamide_syn"/>
    <property type="match status" value="2"/>
</dbReference>
<evidence type="ECO:0000256" key="6">
    <source>
        <dbReference type="ARBA" id="ARBA00023014"/>
    </source>
</evidence>
<dbReference type="Proteomes" id="UP000053664">
    <property type="component" value="Unassembled WGS sequence"/>
</dbReference>
<reference evidence="8 9" key="1">
    <citation type="journal article" date="2013" name="Plant Cell">
        <title>The transition from a phytopathogenic smut ancestor to an anamorphic biocontrol agent deciphered by comparative whole-genome analysis.</title>
        <authorList>
            <person name="Lefebvre F."/>
            <person name="Joly D.L."/>
            <person name="Labbe C."/>
            <person name="Teichmann B."/>
            <person name="Linning R."/>
            <person name="Belzile F."/>
            <person name="Bakkeren G."/>
            <person name="Belanger R.R."/>
        </authorList>
    </citation>
    <scope>NUCLEOTIDE SEQUENCE [LARGE SCALE GENOMIC DNA]</scope>
    <source>
        <strain evidence="8 9">PF-1</strain>
    </source>
</reference>
<dbReference type="Gene3D" id="3.40.50.11860">
    <property type="entry name" value="Diphthamide synthesis DPH1/DPH2 domain 3"/>
    <property type="match status" value="1"/>
</dbReference>
<feature type="compositionally biased region" description="Low complexity" evidence="7">
    <location>
        <begin position="284"/>
        <end position="294"/>
    </location>
</feature>
<dbReference type="HOGENOM" id="CLU_015210_1_1_1"/>
<comment type="similarity">
    <text evidence="3">Belongs to the DPH1/DPH2 family. DPH2 subfamily.</text>
</comment>
<feature type="compositionally biased region" description="Low complexity" evidence="7">
    <location>
        <begin position="592"/>
        <end position="606"/>
    </location>
</feature>
<dbReference type="PANTHER" id="PTHR10762:SF2">
    <property type="entry name" value="2-(3-AMINO-3-CARBOXYPROPYL)HISTIDINE SYNTHASE SUBUNIT 2"/>
    <property type="match status" value="1"/>
</dbReference>
<dbReference type="AlphaFoldDB" id="A0A061H9I9"/>
<dbReference type="eggNOG" id="KOG2648">
    <property type="taxonomic scope" value="Eukaryota"/>
</dbReference>
<dbReference type="GeneID" id="19317164"/>
<feature type="compositionally biased region" description="Basic and acidic residues" evidence="7">
    <location>
        <begin position="655"/>
        <end position="672"/>
    </location>
</feature>
<feature type="compositionally biased region" description="Pro residues" evidence="7">
    <location>
        <begin position="312"/>
        <end position="322"/>
    </location>
</feature>
<name>A0A061H9I9_9BASI</name>
<organism evidence="8 9">
    <name type="scientific">Pseudozyma flocculosa PF-1</name>
    <dbReference type="NCBI Taxonomy" id="1277687"/>
    <lineage>
        <taxon>Eukaryota</taxon>
        <taxon>Fungi</taxon>
        <taxon>Dikarya</taxon>
        <taxon>Basidiomycota</taxon>
        <taxon>Ustilaginomycotina</taxon>
        <taxon>Ustilaginomycetes</taxon>
        <taxon>Ustilaginales</taxon>
        <taxon>Ustilaginaceae</taxon>
        <taxon>Pseudozyma</taxon>
    </lineage>
</organism>
<evidence type="ECO:0000256" key="7">
    <source>
        <dbReference type="SAM" id="MobiDB-lite"/>
    </source>
</evidence>
<gene>
    <name evidence="8" type="ORF">PFL1_03053</name>
</gene>
<evidence type="ECO:0000256" key="4">
    <source>
        <dbReference type="ARBA" id="ARBA00022723"/>
    </source>
</evidence>
<dbReference type="NCBIfam" id="TIGR00322">
    <property type="entry name" value="diphth2_R"/>
    <property type="match status" value="2"/>
</dbReference>
<keyword evidence="6" id="KW-0411">Iron-sulfur</keyword>
<dbReference type="GO" id="GO:0017183">
    <property type="term" value="P:protein histidyl modification to diphthamide"/>
    <property type="evidence" value="ECO:0007669"/>
    <property type="project" value="UniProtKB-UniPathway"/>
</dbReference>
<evidence type="ECO:0000256" key="1">
    <source>
        <dbReference type="ARBA" id="ARBA00001966"/>
    </source>
</evidence>
<dbReference type="InterPro" id="IPR016435">
    <property type="entry name" value="DPH1/DPH2"/>
</dbReference>
<comment type="cofactor">
    <cofactor evidence="1">
        <name>[4Fe-4S] cluster</name>
        <dbReference type="ChEBI" id="CHEBI:49883"/>
    </cofactor>
</comment>
<dbReference type="EMBL" id="KE361631">
    <property type="protein sequence ID" value="EPQ29298.1"/>
    <property type="molecule type" value="Genomic_DNA"/>
</dbReference>
<dbReference type="InterPro" id="IPR042263">
    <property type="entry name" value="DPH1/DPH2_1"/>
</dbReference>
<evidence type="ECO:0008006" key="10">
    <source>
        <dbReference type="Google" id="ProtNLM"/>
    </source>
</evidence>